<organism evidence="1 2">
    <name type="scientific">Scortum barcoo</name>
    <name type="common">barcoo grunter</name>
    <dbReference type="NCBI Taxonomy" id="214431"/>
    <lineage>
        <taxon>Eukaryota</taxon>
        <taxon>Metazoa</taxon>
        <taxon>Chordata</taxon>
        <taxon>Craniata</taxon>
        <taxon>Vertebrata</taxon>
        <taxon>Euteleostomi</taxon>
        <taxon>Actinopterygii</taxon>
        <taxon>Neopterygii</taxon>
        <taxon>Teleostei</taxon>
        <taxon>Neoteleostei</taxon>
        <taxon>Acanthomorphata</taxon>
        <taxon>Eupercaria</taxon>
        <taxon>Centrarchiformes</taxon>
        <taxon>Terapontoidei</taxon>
        <taxon>Terapontidae</taxon>
        <taxon>Scortum</taxon>
    </lineage>
</organism>
<accession>A0ACB8W9Q6</accession>
<evidence type="ECO:0000313" key="1">
    <source>
        <dbReference type="EMBL" id="KAI3363518.1"/>
    </source>
</evidence>
<comment type="caution">
    <text evidence="1">The sequence shown here is derived from an EMBL/GenBank/DDBJ whole genome shotgun (WGS) entry which is preliminary data.</text>
</comment>
<proteinExistence type="predicted"/>
<name>A0ACB8W9Q6_9TELE</name>
<evidence type="ECO:0000313" key="2">
    <source>
        <dbReference type="Proteomes" id="UP000831701"/>
    </source>
</evidence>
<protein>
    <submittedName>
        <fullName evidence="1">Uncharacterized protein</fullName>
    </submittedName>
</protein>
<sequence>MEGHCGFTLCTMLLLLAVFSGASANKIQLKAGGNVTLMLKPPFSGQIKNIVWKFKGDLVAEWVENIVPLSYYGSFKDRATLDQTTARLEIRNMTRLDAGQYTVEINGIAQDQRFDTEVINEVPQPEIAVRPLICSSTSDRCTLTCEGDIKGAEPVTYSWKKGDGAWMEMKQVLEIIKAETQDVKTFTCRIKNPVSEKESEAQKNPFLKVMPPETELPWITVVVIFIVILIVVVLAGVYWWKRQIRRRPVASPGMDLEEAFQVVGEFGPYQKQAVAVLVLTQVYMACQSMLIVLVGSTPEYRIEQEDGAASGQQELLQRVIFTEDIDSIVTEWFLIKQQAYKVSLAGSLFFAGLLVGNIVFGPLSDKIGRRPVYLTGLFFEVIFGYVTAFAPSYEVFAVSRLLVGLMNGGIGLVCFVLTQEYVGKSYWAMTGTLTSMTFAVGIALFGALGYFIQPWRALATAANSSGVLFFLLSVTLPESPRWLYSQGQTERAEEVLRYMALRNGNAANSLMLQRVGAAKAGNRDNRGAGVLQLVIHPVLRLRTMVLMYVWYACSLVYYGLTLGASNASGSRYVNVAMYGLVELPAYPLCIYFINKHWAGRRKSMASFLCLAGSACLCTMFIPENTGTLLNVTSLALLGKLMVSAAFNIAYVYTSELYPTVVSLGFVERFRNAGLGVCSMSCRVGGILAPFVPSMVRASRSVVTRLFKDKQPSSQPLGLSAGCLGLLLPETLNGPAAETLEELGSPTCSRVLESKVTLRRMSLTHCPTKRC</sequence>
<dbReference type="EMBL" id="CM041544">
    <property type="protein sequence ID" value="KAI3363518.1"/>
    <property type="molecule type" value="Genomic_DNA"/>
</dbReference>
<keyword evidence="2" id="KW-1185">Reference proteome</keyword>
<reference evidence="1" key="1">
    <citation type="submission" date="2022-04" db="EMBL/GenBank/DDBJ databases">
        <title>Jade perch genome.</title>
        <authorList>
            <person name="Chao B."/>
        </authorList>
    </citation>
    <scope>NUCLEOTIDE SEQUENCE</scope>
    <source>
        <strain evidence="1">CB-2022</strain>
    </source>
</reference>
<gene>
    <name evidence="1" type="ORF">L3Q82_012118</name>
</gene>
<dbReference type="Proteomes" id="UP000831701">
    <property type="component" value="Chromosome 14"/>
</dbReference>